<reference evidence="2 3" key="1">
    <citation type="submission" date="2019-07" db="EMBL/GenBank/DDBJ databases">
        <authorList>
            <person name="Park M."/>
        </authorList>
    </citation>
    <scope>NUCLEOTIDE SEQUENCE [LARGE SCALE GENOMIC DNA]</scope>
    <source>
        <strain evidence="2 3">KCTC32445</strain>
    </source>
</reference>
<organism evidence="2 3">
    <name type="scientific">Sphingorhabdus contaminans</name>
    <dbReference type="NCBI Taxonomy" id="1343899"/>
    <lineage>
        <taxon>Bacteria</taxon>
        <taxon>Pseudomonadati</taxon>
        <taxon>Pseudomonadota</taxon>
        <taxon>Alphaproteobacteria</taxon>
        <taxon>Sphingomonadales</taxon>
        <taxon>Sphingomonadaceae</taxon>
        <taxon>Sphingorhabdus</taxon>
    </lineage>
</organism>
<dbReference type="EMBL" id="VKKU01000002">
    <property type="protein sequence ID" value="TSB02232.1"/>
    <property type="molecule type" value="Genomic_DNA"/>
</dbReference>
<dbReference type="Proteomes" id="UP000320160">
    <property type="component" value="Unassembled WGS sequence"/>
</dbReference>
<name>A0A553WC60_9SPHN</name>
<sequence>MLDAEAAEPDIQVVERRASARHIAVMLIAKLSCADTQTICRIRNISTMGARVETNMDLKQGAPLALELRSDLKMTGRVMWAKDGNAGIQFDAAIDVARFLMRSESRIDRRKPRPPRYQCAANVVLVTDGGCFSCSMFDIGLSGAGLCDLPPRTKLRSGHVVKLIADGISSHHATVAWADGNRAGIKFRHPLKYTELQEWLLDYALPAEFETPEPARIAPLSGVHYPAH</sequence>
<dbReference type="Pfam" id="PF07238">
    <property type="entry name" value="PilZ"/>
    <property type="match status" value="2"/>
</dbReference>
<keyword evidence="3" id="KW-1185">Reference proteome</keyword>
<gene>
    <name evidence="2" type="ORF">FOM92_14070</name>
</gene>
<evidence type="ECO:0000313" key="3">
    <source>
        <dbReference type="Proteomes" id="UP000320160"/>
    </source>
</evidence>
<comment type="caution">
    <text evidence="2">The sequence shown here is derived from an EMBL/GenBank/DDBJ whole genome shotgun (WGS) entry which is preliminary data.</text>
</comment>
<feature type="domain" description="PilZ" evidence="1">
    <location>
        <begin position="109"/>
        <end position="191"/>
    </location>
</feature>
<protein>
    <submittedName>
        <fullName evidence="2">PilZ domain-containing protein</fullName>
    </submittedName>
</protein>
<dbReference type="AlphaFoldDB" id="A0A553WC60"/>
<evidence type="ECO:0000259" key="1">
    <source>
        <dbReference type="Pfam" id="PF07238"/>
    </source>
</evidence>
<dbReference type="RefSeq" id="WP_143777450.1">
    <property type="nucleotide sequence ID" value="NZ_VKKU01000002.1"/>
</dbReference>
<dbReference type="SUPFAM" id="SSF141371">
    <property type="entry name" value="PilZ domain-like"/>
    <property type="match status" value="2"/>
</dbReference>
<feature type="domain" description="PilZ" evidence="1">
    <location>
        <begin position="15"/>
        <end position="93"/>
    </location>
</feature>
<dbReference type="Gene3D" id="2.40.10.220">
    <property type="entry name" value="predicted glycosyltransferase like domains"/>
    <property type="match status" value="2"/>
</dbReference>
<accession>A0A553WC60</accession>
<dbReference type="InterPro" id="IPR009875">
    <property type="entry name" value="PilZ_domain"/>
</dbReference>
<dbReference type="GO" id="GO:0035438">
    <property type="term" value="F:cyclic-di-GMP binding"/>
    <property type="evidence" value="ECO:0007669"/>
    <property type="project" value="InterPro"/>
</dbReference>
<proteinExistence type="predicted"/>
<dbReference type="OrthoDB" id="7929489at2"/>
<evidence type="ECO:0000313" key="2">
    <source>
        <dbReference type="EMBL" id="TSB02232.1"/>
    </source>
</evidence>